<feature type="region of interest" description="Disordered" evidence="5">
    <location>
        <begin position="1"/>
        <end position="39"/>
    </location>
</feature>
<reference evidence="7" key="1">
    <citation type="submission" date="2016-11" db="UniProtKB">
        <authorList>
            <consortium name="WormBaseParasite"/>
        </authorList>
    </citation>
    <scope>IDENTIFICATION</scope>
</reference>
<accession>A0A1I7SAG6</accession>
<feature type="compositionally biased region" description="Acidic residues" evidence="5">
    <location>
        <begin position="205"/>
        <end position="230"/>
    </location>
</feature>
<dbReference type="eggNOG" id="KOG4339">
    <property type="taxonomic scope" value="Eukaryota"/>
</dbReference>
<evidence type="ECO:0000256" key="4">
    <source>
        <dbReference type="PROSITE-ProRule" id="PRU00401"/>
    </source>
</evidence>
<proteinExistence type="inferred from homology"/>
<dbReference type="GO" id="GO:0003779">
    <property type="term" value="F:actin binding"/>
    <property type="evidence" value="ECO:0007669"/>
    <property type="project" value="UniProtKB-KW"/>
</dbReference>
<dbReference type="SMART" id="SM00707">
    <property type="entry name" value="RPEL"/>
    <property type="match status" value="2"/>
</dbReference>
<evidence type="ECO:0000256" key="2">
    <source>
        <dbReference type="ARBA" id="ARBA00022737"/>
    </source>
</evidence>
<evidence type="ECO:0000313" key="7">
    <source>
        <dbReference type="WBParaSite" id="BXY_1001300.1"/>
    </source>
</evidence>
<sequence>MGERGKGGVIADTRRVPKHSHRRIMRPEHDNSGTKSQSPYRHRAFRVSVKTSKFWLRILKPWKWRSYRKKKADLNLSRASDDIKNRSTEVVPITGSEQPVPVSSQTRPLSTVSVSTHPCVPDVEVTQADEANTVLLSSPQHNRLSASDFDDSIADSPDAAMNFTLIRTVPVFEEVEASEPDLQARPKRPVLRRPGQPSRLKSSSLEDEEEDQRSEIDEQESELEENDEQIEQYQSPWDSAKSTNKAIASRKSPDGDDRDSEEEDSEEEYKNNAFTAKVRRRDTLALKLDVPAPVDDIPDQTSDERKKLMHRASIKLERKLSERPLARELEQRNILKDQQAETISRRSMEETRKMLLRKLSFRPTVQELKDKQIIKFNDYVEVTEAEMYDRKGDKPWTRLTPSEKALIRKELNDFKATEMPVHEESKMFTRFHRP</sequence>
<feature type="repeat" description="RPEL" evidence="4">
    <location>
        <begin position="353"/>
        <end position="378"/>
    </location>
</feature>
<dbReference type="PANTHER" id="PTHR12751:SF18">
    <property type="entry name" value="PHOSPHATASE AND ACTIN REGULATOR 1"/>
    <property type="match status" value="1"/>
</dbReference>
<dbReference type="Proteomes" id="UP000095284">
    <property type="component" value="Unplaced"/>
</dbReference>
<dbReference type="PROSITE" id="PS51073">
    <property type="entry name" value="RPEL"/>
    <property type="match status" value="1"/>
</dbReference>
<keyword evidence="2" id="KW-0677">Repeat</keyword>
<feature type="region of interest" description="Disordered" evidence="5">
    <location>
        <begin position="177"/>
        <end position="276"/>
    </location>
</feature>
<evidence type="ECO:0000256" key="1">
    <source>
        <dbReference type="ARBA" id="ARBA00009795"/>
    </source>
</evidence>
<dbReference type="InterPro" id="IPR004018">
    <property type="entry name" value="RPEL_repeat"/>
</dbReference>
<protein>
    <submittedName>
        <fullName evidence="7">Phosphatase and actin regulator</fullName>
    </submittedName>
</protein>
<name>A0A1I7SAG6_BURXY</name>
<dbReference type="Pfam" id="PF02755">
    <property type="entry name" value="RPEL"/>
    <property type="match status" value="2"/>
</dbReference>
<keyword evidence="3" id="KW-0009">Actin-binding</keyword>
<evidence type="ECO:0000256" key="3">
    <source>
        <dbReference type="ARBA" id="ARBA00023203"/>
    </source>
</evidence>
<evidence type="ECO:0000256" key="5">
    <source>
        <dbReference type="SAM" id="MobiDB-lite"/>
    </source>
</evidence>
<dbReference type="PANTHER" id="PTHR12751">
    <property type="entry name" value="PHOSPHATASE AND ACTIN REGULATOR PHACTR"/>
    <property type="match status" value="1"/>
</dbReference>
<feature type="compositionally biased region" description="Polar residues" evidence="5">
    <location>
        <begin position="232"/>
        <end position="246"/>
    </location>
</feature>
<feature type="compositionally biased region" description="Acidic residues" evidence="5">
    <location>
        <begin position="256"/>
        <end position="267"/>
    </location>
</feature>
<dbReference type="GO" id="GO:0030036">
    <property type="term" value="P:actin cytoskeleton organization"/>
    <property type="evidence" value="ECO:0007669"/>
    <property type="project" value="TreeGrafter"/>
</dbReference>
<evidence type="ECO:0000313" key="6">
    <source>
        <dbReference type="Proteomes" id="UP000095284"/>
    </source>
</evidence>
<comment type="similarity">
    <text evidence="1">Belongs to the phosphatase and actin regulator family.</text>
</comment>
<dbReference type="AlphaFoldDB" id="A0A1I7SAG6"/>
<dbReference type="Gene3D" id="6.10.140.2130">
    <property type="match status" value="1"/>
</dbReference>
<dbReference type="WBParaSite" id="BXY_1001300.1">
    <property type="protein sequence ID" value="BXY_1001300.1"/>
    <property type="gene ID" value="BXY_1001300"/>
</dbReference>
<organism evidence="6 7">
    <name type="scientific">Bursaphelenchus xylophilus</name>
    <name type="common">Pinewood nematode worm</name>
    <name type="synonym">Aphelenchoides xylophilus</name>
    <dbReference type="NCBI Taxonomy" id="6326"/>
    <lineage>
        <taxon>Eukaryota</taxon>
        <taxon>Metazoa</taxon>
        <taxon>Ecdysozoa</taxon>
        <taxon>Nematoda</taxon>
        <taxon>Chromadorea</taxon>
        <taxon>Rhabditida</taxon>
        <taxon>Tylenchina</taxon>
        <taxon>Tylenchomorpha</taxon>
        <taxon>Aphelenchoidea</taxon>
        <taxon>Aphelenchoididae</taxon>
        <taxon>Bursaphelenchus</taxon>
    </lineage>
</organism>
<dbReference type="Gene3D" id="6.10.140.1750">
    <property type="match status" value="1"/>
</dbReference>